<dbReference type="OrthoDB" id="4067583at2759"/>
<dbReference type="RefSeq" id="XP_003683606.1">
    <property type="nucleotide sequence ID" value="XM_003683558.1"/>
</dbReference>
<accession>G8BMP4</accession>
<name>G8BMP4_TETPH</name>
<organism evidence="2 3">
    <name type="scientific">Tetrapisispora phaffii (strain ATCC 24235 / CBS 4417 / NBRC 1672 / NRRL Y-8282 / UCD 70-5)</name>
    <name type="common">Yeast</name>
    <name type="synonym">Fabospora phaffii</name>
    <dbReference type="NCBI Taxonomy" id="1071381"/>
    <lineage>
        <taxon>Eukaryota</taxon>
        <taxon>Fungi</taxon>
        <taxon>Dikarya</taxon>
        <taxon>Ascomycota</taxon>
        <taxon>Saccharomycotina</taxon>
        <taxon>Saccharomycetes</taxon>
        <taxon>Saccharomycetales</taxon>
        <taxon>Saccharomycetaceae</taxon>
        <taxon>Tetrapisispora</taxon>
    </lineage>
</organism>
<protein>
    <recommendedName>
        <fullName evidence="4">Protein NBA1</fullName>
    </recommendedName>
</protein>
<feature type="compositionally biased region" description="Polar residues" evidence="1">
    <location>
        <begin position="366"/>
        <end position="391"/>
    </location>
</feature>
<evidence type="ECO:0000313" key="2">
    <source>
        <dbReference type="EMBL" id="CCE61172.1"/>
    </source>
</evidence>
<dbReference type="OMA" id="PGGHYKN"/>
<keyword evidence="3" id="KW-1185">Reference proteome</keyword>
<gene>
    <name evidence="2" type="primary">TPHA0A00870</name>
    <name evidence="2" type="ordered locus">TPHA_0A00870</name>
</gene>
<dbReference type="HOGENOM" id="CLU_544174_0_0_1"/>
<dbReference type="eggNOG" id="ENOG502R6DJ">
    <property type="taxonomic scope" value="Eukaryota"/>
</dbReference>
<evidence type="ECO:0000313" key="3">
    <source>
        <dbReference type="Proteomes" id="UP000005666"/>
    </source>
</evidence>
<evidence type="ECO:0000256" key="1">
    <source>
        <dbReference type="SAM" id="MobiDB-lite"/>
    </source>
</evidence>
<proteinExistence type="predicted"/>
<dbReference type="AlphaFoldDB" id="G8BMP4"/>
<dbReference type="GeneID" id="11532637"/>
<feature type="region of interest" description="Disordered" evidence="1">
    <location>
        <begin position="362"/>
        <end position="393"/>
    </location>
</feature>
<sequence length="473" mass="52600">MLASKFNNDSKVSVNSKRLSAMLDSLEDDDAVTFTTSNANKAPSKAIESSESSDLIQHVKLATSTENSNSSNSSGNSYDNTQTSNTVNSLSPATIGTSNAQNNRNSLISNYSGVIDERTEISFIVQNEANEQENNLDNIHSKHLISAKNSIKRNTSLRLTQIQGHKKDMSSIASGNMASESGSSAYYNIEKEHEVEIEKPLNKTELSDNSVNIEVPRRNKNRPMSRILLEHNLEEIENQLKNELDDMTKIDSPSNLHVPIIPESKNSSTVDVFYSATSLTNHNKHDDLPNSIIDESYLERPLPKSPYANNFQASSTERLHSETPELSHDITITRADNNTDNYVDQNDNDDDYEDIVDEAYPDDKNIQSTPQSKIIGNQDSTNTSSKNSFGNNVKEPSVSGFNIKTLQLLVDASKQNCLGNEFMDLGMKEQEKQSLQHLIDALSRLTADMVLDPTKYEQGLERLKKATRSLEGF</sequence>
<dbReference type="KEGG" id="tpf:TPHA_0A00870"/>
<dbReference type="Proteomes" id="UP000005666">
    <property type="component" value="Chromosome 1"/>
</dbReference>
<dbReference type="EMBL" id="HE612856">
    <property type="protein sequence ID" value="CCE61172.1"/>
    <property type="molecule type" value="Genomic_DNA"/>
</dbReference>
<reference evidence="2 3" key="1">
    <citation type="journal article" date="2011" name="Proc. Natl. Acad. Sci. U.S.A.">
        <title>Evolutionary erosion of yeast sex chromosomes by mating-type switching accidents.</title>
        <authorList>
            <person name="Gordon J.L."/>
            <person name="Armisen D."/>
            <person name="Proux-Wera E."/>
            <person name="Oheigeartaigh S.S."/>
            <person name="Byrne K.P."/>
            <person name="Wolfe K.H."/>
        </authorList>
    </citation>
    <scope>NUCLEOTIDE SEQUENCE [LARGE SCALE GENOMIC DNA]</scope>
    <source>
        <strain evidence="3">ATCC 24235 / CBS 4417 / NBRC 1672 / NRRL Y-8282 / UCD 70-5</strain>
    </source>
</reference>
<feature type="region of interest" description="Disordered" evidence="1">
    <location>
        <begin position="63"/>
        <end position="104"/>
    </location>
</feature>
<feature type="compositionally biased region" description="Polar residues" evidence="1">
    <location>
        <begin position="78"/>
        <end position="104"/>
    </location>
</feature>
<dbReference type="STRING" id="1071381.G8BMP4"/>
<evidence type="ECO:0008006" key="4">
    <source>
        <dbReference type="Google" id="ProtNLM"/>
    </source>
</evidence>
<feature type="compositionally biased region" description="Low complexity" evidence="1">
    <location>
        <begin position="67"/>
        <end position="77"/>
    </location>
</feature>